<gene>
    <name evidence="8" type="ORF">G0P99_02080</name>
</gene>
<evidence type="ECO:0000256" key="6">
    <source>
        <dbReference type="ARBA" id="ARBA00023136"/>
    </source>
</evidence>
<comment type="subcellular location">
    <subcellularLocation>
        <location evidence="1">Cell membrane</location>
        <topology evidence="1">Multi-pass membrane protein</topology>
    </subcellularLocation>
</comment>
<keyword evidence="3" id="KW-1003">Cell membrane</keyword>
<dbReference type="AlphaFoldDB" id="A0A6B2NKL1"/>
<sequence>MHVVALIIIGAAAGFLATRLMRVEADIPTTMLIGIVGALIGGLILRGLLTMMGWLSGFVGAVLGALLVVWLWQTYLRRR</sequence>
<evidence type="ECO:0000256" key="4">
    <source>
        <dbReference type="ARBA" id="ARBA00022692"/>
    </source>
</evidence>
<evidence type="ECO:0000256" key="5">
    <source>
        <dbReference type="ARBA" id="ARBA00022989"/>
    </source>
</evidence>
<dbReference type="RefSeq" id="WP_164127220.1">
    <property type="nucleotide sequence ID" value="NZ_JAAGOX010000003.1"/>
</dbReference>
<evidence type="ECO:0000256" key="3">
    <source>
        <dbReference type="ARBA" id="ARBA00022475"/>
    </source>
</evidence>
<proteinExistence type="inferred from homology"/>
<comment type="similarity">
    <text evidence="2">Belongs to the UPF0410 family.</text>
</comment>
<dbReference type="InterPro" id="IPR007341">
    <property type="entry name" value="Transgly_assoc"/>
</dbReference>
<organism evidence="8">
    <name type="scientific">Ruegeria sp. PrR005</name>
    <dbReference type="NCBI Taxonomy" id="2706882"/>
    <lineage>
        <taxon>Bacteria</taxon>
        <taxon>Pseudomonadati</taxon>
        <taxon>Pseudomonadota</taxon>
        <taxon>Alphaproteobacteria</taxon>
        <taxon>Rhodobacterales</taxon>
        <taxon>Roseobacteraceae</taxon>
        <taxon>Ruegeria</taxon>
    </lineage>
</organism>
<reference evidence="8" key="1">
    <citation type="submission" date="2020-02" db="EMBL/GenBank/DDBJ databases">
        <title>Delineation of the pyrene-degrading pathway in Roseobacter clade bacteria by genomic analysis.</title>
        <authorList>
            <person name="Zhou H."/>
            <person name="Wang H."/>
        </authorList>
    </citation>
    <scope>NUCLEOTIDE SEQUENCE</scope>
    <source>
        <strain evidence="8">PrR005</strain>
    </source>
</reference>
<keyword evidence="4 7" id="KW-0812">Transmembrane</keyword>
<dbReference type="Pfam" id="PF04226">
    <property type="entry name" value="Transgly_assoc"/>
    <property type="match status" value="1"/>
</dbReference>
<accession>A0A6B2NKL1</accession>
<dbReference type="GO" id="GO:0005886">
    <property type="term" value="C:plasma membrane"/>
    <property type="evidence" value="ECO:0007669"/>
    <property type="project" value="UniProtKB-SubCell"/>
</dbReference>
<keyword evidence="5 7" id="KW-1133">Transmembrane helix</keyword>
<evidence type="ECO:0000256" key="7">
    <source>
        <dbReference type="SAM" id="Phobius"/>
    </source>
</evidence>
<feature type="transmembrane region" description="Helical" evidence="7">
    <location>
        <begin position="27"/>
        <end position="45"/>
    </location>
</feature>
<keyword evidence="6 7" id="KW-0472">Membrane</keyword>
<evidence type="ECO:0000256" key="1">
    <source>
        <dbReference type="ARBA" id="ARBA00004651"/>
    </source>
</evidence>
<dbReference type="EMBL" id="JAAGOX010000003">
    <property type="protein sequence ID" value="NDW43740.1"/>
    <property type="molecule type" value="Genomic_DNA"/>
</dbReference>
<evidence type="ECO:0000313" key="8">
    <source>
        <dbReference type="EMBL" id="NDW43740.1"/>
    </source>
</evidence>
<evidence type="ECO:0000256" key="2">
    <source>
        <dbReference type="ARBA" id="ARBA00011006"/>
    </source>
</evidence>
<protein>
    <submittedName>
        <fullName evidence="8">GlsB/YeaQ/YmgE family stress response membrane protein</fullName>
    </submittedName>
</protein>
<feature type="transmembrane region" description="Helical" evidence="7">
    <location>
        <begin position="52"/>
        <end position="72"/>
    </location>
</feature>
<comment type="caution">
    <text evidence="8">The sequence shown here is derived from an EMBL/GenBank/DDBJ whole genome shotgun (WGS) entry which is preliminary data.</text>
</comment>
<name>A0A6B2NKL1_9RHOB</name>